<dbReference type="AlphaFoldDB" id="I8RKH0"/>
<sequence>MSPELEAVTKSAEIMPRMLLTIYAANGVIFRFVANDNQDLAFEGNTYISVEIKRGEIKTTVEGDKEQVSLTMSNRWQQWAAYIANNGTTLKYKKCVIQEVYLDHLEEGPVWLFEGILNSLKTTIAEFSCVVERDTVDFSQEGPNMDYGPTCQFIYKGADNRCRSTSSLPTCDGTVSACTERGNITRFGGHPSTPNQMVIRS</sequence>
<dbReference type="Proteomes" id="UP000004324">
    <property type="component" value="Unassembled WGS sequence"/>
</dbReference>
<protein>
    <submittedName>
        <fullName evidence="1">Uncharacterized protein</fullName>
    </submittedName>
</protein>
<evidence type="ECO:0000313" key="2">
    <source>
        <dbReference type="Proteomes" id="UP000004324"/>
    </source>
</evidence>
<reference evidence="1 2" key="1">
    <citation type="journal article" date="2012" name="J. Bacteriol.">
        <title>Draft Genome Sequences for Two Metal-Reducing Pelosinus fermentans Strains Isolated from a Cr(VI)-Contaminated Site and for Type Strain R7.</title>
        <authorList>
            <person name="Brown S.D."/>
            <person name="Podar M."/>
            <person name="Klingeman D.M."/>
            <person name="Johnson C.M."/>
            <person name="Yang Z.K."/>
            <person name="Utturkar S.M."/>
            <person name="Land M.L."/>
            <person name="Mosher J.J."/>
            <person name="Hurt R.A.Jr."/>
            <person name="Phelps T.J."/>
            <person name="Palumbo A.V."/>
            <person name="Arkin A.P."/>
            <person name="Hazen T.C."/>
            <person name="Elias D.A."/>
        </authorList>
    </citation>
    <scope>NUCLEOTIDE SEQUENCE [LARGE SCALE GENOMIC DNA]</scope>
    <source>
        <strain evidence="1 2">B4</strain>
    </source>
</reference>
<gene>
    <name evidence="1" type="ORF">FB4_1920</name>
</gene>
<dbReference type="RefSeq" id="WP_007930504.1">
    <property type="nucleotide sequence ID" value="NZ_AKVJ01000004.1"/>
</dbReference>
<proteinExistence type="predicted"/>
<evidence type="ECO:0000313" key="1">
    <source>
        <dbReference type="EMBL" id="EIW20708.1"/>
    </source>
</evidence>
<accession>I8RKH0</accession>
<dbReference type="Pfam" id="PF09931">
    <property type="entry name" value="Phage_phiJL001_Gp84_N"/>
    <property type="match status" value="1"/>
</dbReference>
<name>I8RKH0_9FIRM</name>
<comment type="caution">
    <text evidence="1">The sequence shown here is derived from an EMBL/GenBank/DDBJ whole genome shotgun (WGS) entry which is preliminary data.</text>
</comment>
<dbReference type="EMBL" id="AKVJ01000004">
    <property type="protein sequence ID" value="EIW20708.1"/>
    <property type="molecule type" value="Genomic_DNA"/>
</dbReference>
<keyword evidence="2" id="KW-1185">Reference proteome</keyword>
<organism evidence="1 2">
    <name type="scientific">Pelosinus fermentans B4</name>
    <dbReference type="NCBI Taxonomy" id="1149862"/>
    <lineage>
        <taxon>Bacteria</taxon>
        <taxon>Bacillati</taxon>
        <taxon>Bacillota</taxon>
        <taxon>Negativicutes</taxon>
        <taxon>Selenomonadales</taxon>
        <taxon>Sporomusaceae</taxon>
        <taxon>Pelosinus</taxon>
    </lineage>
</organism>
<dbReference type="PATRIC" id="fig|1149862.3.peg.196"/>